<proteinExistence type="inferred from homology"/>
<keyword evidence="5 10" id="KW-0641">Proline biosynthesis</keyword>
<dbReference type="Pfam" id="PF14748">
    <property type="entry name" value="P5CR_dimer"/>
    <property type="match status" value="1"/>
</dbReference>
<evidence type="ECO:0000256" key="13">
    <source>
        <dbReference type="RuleBase" id="RU003903"/>
    </source>
</evidence>
<keyword evidence="17" id="KW-1185">Reference proteome</keyword>
<feature type="binding site" evidence="12">
    <location>
        <begin position="9"/>
        <end position="14"/>
    </location>
    <ligand>
        <name>NADP(+)</name>
        <dbReference type="ChEBI" id="CHEBI:58349"/>
    </ligand>
</feature>
<feature type="binding site" evidence="12">
    <location>
        <position position="57"/>
    </location>
    <ligand>
        <name>NADPH</name>
        <dbReference type="ChEBI" id="CHEBI:57783"/>
    </ligand>
</feature>
<comment type="function">
    <text evidence="10">Catalyzes the reduction of 1-pyrroline-5-carboxylate (PCA) to L-proline.</text>
</comment>
<keyword evidence="7 10" id="KW-0560">Oxidoreductase</keyword>
<dbReference type="EMBL" id="SMCR01000004">
    <property type="protein sequence ID" value="TCV96907.1"/>
    <property type="molecule type" value="Genomic_DNA"/>
</dbReference>
<dbReference type="SUPFAM" id="SSF51735">
    <property type="entry name" value="NAD(P)-binding Rossmann-fold domains"/>
    <property type="match status" value="1"/>
</dbReference>
<evidence type="ECO:0000256" key="10">
    <source>
        <dbReference type="HAMAP-Rule" id="MF_01925"/>
    </source>
</evidence>
<dbReference type="AlphaFoldDB" id="A0A4R3YV60"/>
<dbReference type="InterPro" id="IPR000304">
    <property type="entry name" value="Pyrroline-COOH_reductase"/>
</dbReference>
<dbReference type="RefSeq" id="WP_131865467.1">
    <property type="nucleotide sequence ID" value="NZ_SMCR01000004.1"/>
</dbReference>
<comment type="subcellular location">
    <subcellularLocation>
        <location evidence="10">Cytoplasm</location>
    </subcellularLocation>
</comment>
<keyword evidence="6 10" id="KW-0521">NADP</keyword>
<dbReference type="InterPro" id="IPR029036">
    <property type="entry name" value="P5CR_dimer"/>
</dbReference>
<accession>A0A4R3YV60</accession>
<dbReference type="GO" id="GO:0055129">
    <property type="term" value="P:L-proline biosynthetic process"/>
    <property type="evidence" value="ECO:0007669"/>
    <property type="project" value="UniProtKB-UniRule"/>
</dbReference>
<dbReference type="FunFam" id="3.40.50.720:FF:000105">
    <property type="entry name" value="Pyrroline-5-carboxylate reductase"/>
    <property type="match status" value="1"/>
</dbReference>
<dbReference type="SUPFAM" id="SSF48179">
    <property type="entry name" value="6-phosphogluconate dehydrogenase C-terminal domain-like"/>
    <property type="match status" value="1"/>
</dbReference>
<reference evidence="16 17" key="1">
    <citation type="submission" date="2019-03" db="EMBL/GenBank/DDBJ databases">
        <title>Genomic Encyclopedia of Type Strains, Phase IV (KMG-IV): sequencing the most valuable type-strain genomes for metagenomic binning, comparative biology and taxonomic classification.</title>
        <authorList>
            <person name="Goeker M."/>
        </authorList>
    </citation>
    <scope>NUCLEOTIDE SEQUENCE [LARGE SCALE GENOMIC DNA]</scope>
    <source>
        <strain evidence="16 17">DSM 19580</strain>
    </source>
</reference>
<evidence type="ECO:0000256" key="9">
    <source>
        <dbReference type="ARBA" id="ARBA00052690"/>
    </source>
</evidence>
<evidence type="ECO:0000256" key="12">
    <source>
        <dbReference type="PIRSR" id="PIRSR000193-1"/>
    </source>
</evidence>
<evidence type="ECO:0000259" key="14">
    <source>
        <dbReference type="Pfam" id="PF03807"/>
    </source>
</evidence>
<dbReference type="PANTHER" id="PTHR11645:SF0">
    <property type="entry name" value="PYRROLINE-5-CARBOXYLATE REDUCTASE 3"/>
    <property type="match status" value="1"/>
</dbReference>
<dbReference type="InterPro" id="IPR053790">
    <property type="entry name" value="P5CR-like_CS"/>
</dbReference>
<keyword evidence="3 10" id="KW-0963">Cytoplasm</keyword>
<evidence type="ECO:0000256" key="4">
    <source>
        <dbReference type="ARBA" id="ARBA00022605"/>
    </source>
</evidence>
<dbReference type="HAMAP" id="MF_01925">
    <property type="entry name" value="P5C_reductase"/>
    <property type="match status" value="1"/>
</dbReference>
<dbReference type="Gene3D" id="1.10.3730.10">
    <property type="entry name" value="ProC C-terminal domain-like"/>
    <property type="match status" value="1"/>
</dbReference>
<evidence type="ECO:0000256" key="3">
    <source>
        <dbReference type="ARBA" id="ARBA00022490"/>
    </source>
</evidence>
<dbReference type="Proteomes" id="UP000295719">
    <property type="component" value="Unassembled WGS sequence"/>
</dbReference>
<comment type="pathway">
    <text evidence="1 10 13">Amino-acid biosynthesis; L-proline biosynthesis; L-proline from L-glutamate 5-semialdehyde: step 1/1.</text>
</comment>
<dbReference type="PANTHER" id="PTHR11645">
    <property type="entry name" value="PYRROLINE-5-CARBOXYLATE REDUCTASE"/>
    <property type="match status" value="1"/>
</dbReference>
<protein>
    <recommendedName>
        <fullName evidence="10 11">Pyrroline-5-carboxylate reductase</fullName>
        <shortName evidence="10">P5C reductase</shortName>
        <shortName evidence="10">P5CR</shortName>
        <ecNumber evidence="10 11">1.5.1.2</ecNumber>
    </recommendedName>
    <alternativeName>
        <fullName evidence="10">PCA reductase</fullName>
    </alternativeName>
</protein>
<evidence type="ECO:0000256" key="8">
    <source>
        <dbReference type="ARBA" id="ARBA00050547"/>
    </source>
</evidence>
<dbReference type="InterPro" id="IPR028939">
    <property type="entry name" value="P5C_Rdtase_cat_N"/>
</dbReference>
<evidence type="ECO:0000256" key="1">
    <source>
        <dbReference type="ARBA" id="ARBA00005205"/>
    </source>
</evidence>
<name>A0A4R3YV60_9GAMM</name>
<evidence type="ECO:0000256" key="2">
    <source>
        <dbReference type="ARBA" id="ARBA00005525"/>
    </source>
</evidence>
<evidence type="ECO:0000313" key="16">
    <source>
        <dbReference type="EMBL" id="TCV96907.1"/>
    </source>
</evidence>
<evidence type="ECO:0000256" key="7">
    <source>
        <dbReference type="ARBA" id="ARBA00023002"/>
    </source>
</evidence>
<dbReference type="FunFam" id="1.10.3730.10:FF:000001">
    <property type="entry name" value="Pyrroline-5-carboxylate reductase"/>
    <property type="match status" value="1"/>
</dbReference>
<dbReference type="NCBIfam" id="TIGR00112">
    <property type="entry name" value="proC"/>
    <property type="match status" value="1"/>
</dbReference>
<comment type="catalytic activity">
    <reaction evidence="8 10">
        <text>L-proline + NAD(+) = (S)-1-pyrroline-5-carboxylate + NADH + 2 H(+)</text>
        <dbReference type="Rhea" id="RHEA:14105"/>
        <dbReference type="ChEBI" id="CHEBI:15378"/>
        <dbReference type="ChEBI" id="CHEBI:17388"/>
        <dbReference type="ChEBI" id="CHEBI:57540"/>
        <dbReference type="ChEBI" id="CHEBI:57945"/>
        <dbReference type="ChEBI" id="CHEBI:60039"/>
        <dbReference type="EC" id="1.5.1.2"/>
    </reaction>
</comment>
<evidence type="ECO:0000256" key="6">
    <source>
        <dbReference type="ARBA" id="ARBA00022857"/>
    </source>
</evidence>
<comment type="catalytic activity">
    <reaction evidence="9 10 13">
        <text>L-proline + NADP(+) = (S)-1-pyrroline-5-carboxylate + NADPH + 2 H(+)</text>
        <dbReference type="Rhea" id="RHEA:14109"/>
        <dbReference type="ChEBI" id="CHEBI:15378"/>
        <dbReference type="ChEBI" id="CHEBI:17388"/>
        <dbReference type="ChEBI" id="CHEBI:57783"/>
        <dbReference type="ChEBI" id="CHEBI:58349"/>
        <dbReference type="ChEBI" id="CHEBI:60039"/>
        <dbReference type="EC" id="1.5.1.2"/>
    </reaction>
</comment>
<dbReference type="InterPro" id="IPR036291">
    <property type="entry name" value="NAD(P)-bd_dom_sf"/>
</dbReference>
<dbReference type="EC" id="1.5.1.2" evidence="10 11"/>
<comment type="caution">
    <text evidence="16">The sequence shown here is derived from an EMBL/GenBank/DDBJ whole genome shotgun (WGS) entry which is preliminary data.</text>
</comment>
<evidence type="ECO:0000256" key="11">
    <source>
        <dbReference type="NCBIfam" id="TIGR00112"/>
    </source>
</evidence>
<sequence>MQQRKITFIGAGNMAQAIVAGLVSSGYPASLITVCAPSEHHRAALAARYGVNHHGDNAAGAHDADVIVLAVKPQLMAEVCRQLAATVDFSGKLVLSIAAGVNVSRFYALLGENLAIVRIMPNTPSLVGKGLSGLFAPSGVSESDRAFSADLMCAVGKICWVEDESGINGVIAAAGSAPAYFFLFMDAMQQQAVSMGFDEPTARMMVLQAASGAAALAEANPDQPFSVLRQNVTSKGGTTAAALQVFEQQQLNHTIAEAMQAAVARAEEMEKSF</sequence>
<keyword evidence="4 10" id="KW-0028">Amino-acid biosynthesis</keyword>
<dbReference type="GO" id="GO:0004735">
    <property type="term" value="F:pyrroline-5-carboxylate reductase activity"/>
    <property type="evidence" value="ECO:0007669"/>
    <property type="project" value="UniProtKB-UniRule"/>
</dbReference>
<dbReference type="GO" id="GO:0005737">
    <property type="term" value="C:cytoplasm"/>
    <property type="evidence" value="ECO:0007669"/>
    <property type="project" value="UniProtKB-SubCell"/>
</dbReference>
<dbReference type="OrthoDB" id="9805754at2"/>
<feature type="domain" description="Pyrroline-5-carboxylate reductase catalytic N-terminal" evidence="14">
    <location>
        <begin position="5"/>
        <end position="100"/>
    </location>
</feature>
<feature type="binding site" evidence="12">
    <location>
        <begin position="70"/>
        <end position="73"/>
    </location>
    <ligand>
        <name>NADP(+)</name>
        <dbReference type="ChEBI" id="CHEBI:58349"/>
    </ligand>
</feature>
<gene>
    <name evidence="10" type="primary">proC</name>
    <name evidence="16" type="ORF">EDC52_104348</name>
</gene>
<comment type="similarity">
    <text evidence="2 10 13">Belongs to the pyrroline-5-carboxylate reductase family.</text>
</comment>
<dbReference type="PIRSF" id="PIRSF000193">
    <property type="entry name" value="Pyrrol-5-carb_rd"/>
    <property type="match status" value="1"/>
</dbReference>
<dbReference type="Gene3D" id="3.40.50.720">
    <property type="entry name" value="NAD(P)-binding Rossmann-like Domain"/>
    <property type="match status" value="1"/>
</dbReference>
<evidence type="ECO:0000256" key="5">
    <source>
        <dbReference type="ARBA" id="ARBA00022650"/>
    </source>
</evidence>
<evidence type="ECO:0000259" key="15">
    <source>
        <dbReference type="Pfam" id="PF14748"/>
    </source>
</evidence>
<dbReference type="Pfam" id="PF03807">
    <property type="entry name" value="F420_oxidored"/>
    <property type="match status" value="1"/>
</dbReference>
<dbReference type="InterPro" id="IPR008927">
    <property type="entry name" value="6-PGluconate_DH-like_C_sf"/>
</dbReference>
<evidence type="ECO:0000313" key="17">
    <source>
        <dbReference type="Proteomes" id="UP000295719"/>
    </source>
</evidence>
<feature type="domain" description="Pyrroline-5-carboxylate reductase dimerisation" evidence="15">
    <location>
        <begin position="164"/>
        <end position="269"/>
    </location>
</feature>
<organism evidence="16 17">
    <name type="scientific">Biostraticola tofi</name>
    <dbReference type="NCBI Taxonomy" id="466109"/>
    <lineage>
        <taxon>Bacteria</taxon>
        <taxon>Pseudomonadati</taxon>
        <taxon>Pseudomonadota</taxon>
        <taxon>Gammaproteobacteria</taxon>
        <taxon>Enterobacterales</taxon>
        <taxon>Bruguierivoracaceae</taxon>
        <taxon>Biostraticola</taxon>
    </lineage>
</organism>
<dbReference type="PROSITE" id="PS00521">
    <property type="entry name" value="P5CR"/>
    <property type="match status" value="1"/>
</dbReference>
<dbReference type="UniPathway" id="UPA00098">
    <property type="reaction ID" value="UER00361"/>
</dbReference>